<keyword evidence="3" id="KW-0732">Signal</keyword>
<reference evidence="5" key="1">
    <citation type="journal article" date="2020" name="Microbiol. Resour. Announc.">
        <title>Complete Genome Sequence of Adlercreutzia sp. Strain 8CFCBH1, a Potent Producer of Equol, Isolated from Healthy Japanese Feces.</title>
        <authorList>
            <person name="Ogata Y."/>
            <person name="Sakamoto M."/>
            <person name="Ohkuma M."/>
            <person name="Hattori M."/>
            <person name="Suda W."/>
        </authorList>
    </citation>
    <scope>NUCLEOTIDE SEQUENCE [LARGE SCALE GENOMIC DNA]</scope>
    <source>
        <strain evidence="5">8CFCBH1</strain>
    </source>
</reference>
<evidence type="ECO:0000313" key="4">
    <source>
        <dbReference type="EMBL" id="BCA87487.1"/>
    </source>
</evidence>
<feature type="region of interest" description="Disordered" evidence="2">
    <location>
        <begin position="29"/>
        <end position="84"/>
    </location>
</feature>
<organism evidence="4 5">
    <name type="scientific">Adlercreutzia hattorii</name>
    <dbReference type="NCBI Taxonomy" id="2707299"/>
    <lineage>
        <taxon>Bacteria</taxon>
        <taxon>Bacillati</taxon>
        <taxon>Actinomycetota</taxon>
        <taxon>Coriobacteriia</taxon>
        <taxon>Eggerthellales</taxon>
        <taxon>Eggerthellaceae</taxon>
        <taxon>Adlercreutzia</taxon>
    </lineage>
</organism>
<feature type="compositionally biased region" description="Acidic residues" evidence="2">
    <location>
        <begin position="45"/>
        <end position="68"/>
    </location>
</feature>
<sequence>MLSVLLVFSFLNVTMFTDYANAEGDNGEATEFAEPVGEPEAQAQPEDEANGPESEEPAEEVNEAEPAAEPEAPAVAEEPEESYPAQRLTAEAGDGVTVVMEAPEGALPANSSMKVETVSSRAVEKTVEEVVADEGKKVEEQSAYSITLFNAAGDEVSPAKKVKVSFRNAGVDGDEITVMKVANGARAVEVAEIRDNGTAAFSDAAPTESGNVYVLVGKKAEIKAPTVEQKTVTLRVVYETGAVRDVIPIAVEKKDGAYAGTYKLDLNGFTASCDAEMATIDETGLVSFSFQDDEPVTIVVTLRGEKATYTVNHYKRGANEGEETLAESVQREGIVGTSTEAVANTYEGYTCEGVAQTIVTAENDAVVNIYYAPNSYKLSYESNGGSYVPPVLGVHGQTVDAITYIPYSKVLTCGKTVHSHDGDCWGLTCKIEEHTHSYTESQWKGIPLLGGHMEYKGGCYGSSWSRNPSCGKTAHTHGDSCYGYTCGLEAHQHTDGECYEVTLESWTPTPQKQGYTFEGWYEDEALTTPAQNTYVLTGDRTLYAKWTAGQALYTIVYLTENADDGNCSYFGSIGNQLAEVGTTVTANANSAKPSGLDTAHFTFAESTSATVKADGSTVVTVKYKRNTYTLTSEEKHGGKKLTLTAKYGAHITDAFNKAFNEPTGNDIAWSLENDQSTKVAAIDVMPGRNATVYEFEYSSKKSQTLSYWLENYASDTTTMYDGRTYGLYKTINVKFNYLNSADFPDHTGYMRHDAYIDGRSRGVNFGEYTTSNGTTGDFYYNAASYSLDLYGYEGVKLSTNSVKLGADITSYLTEPEAPVDGATFAGWFIDPEHTTPFTGTAMPMGLALYADWNMPTYKITLDGQGGTFTDDAQMPEDVEYGEIIGSQLPTPEKPGYIFTGWVTSPITEAPFDPRKPITEDTTLYASWMASSTVEYTVIHKVGGEVIATEKHTGMVGSTVTASALSEDALGEYKDYLPTPATQTTTLVRGENTMVFEYAKLDDIKYTVEYKLPDGSIVNELTQKDVPAAARMQVVGISQEAATWASDNGYMFKNGTTQVVSDMGLGKVVTFDLDYQPYTITYVLGNGETWENDFYTKNDLEISISKQPTWEGHRFVGWKVDGVDTKVEQIISKDPSTDLLPPELLGQTITLAKGTIGDLTIEALWQIDVVVTAPSKTMTYDGTNIMVAGGWTDATATNLLPGHKVVISSDAIKLSDGSSEMINAGEKLTTLDKSDVKIYWSGVDVTRLYNITEIKNGLAKIGQREVTVTGEGWPSEQPYTGKPYTKDGEYAFDNVVAGQTATIGYELSGTEVGHYDGAFGDDFKVMAGADDVTANYTLKTKTPGSLDITKSEIAQYVTLTPVDVVETYDGAAHAAGVATAADANGKAVKVEYSVNGTDWTTDPASITATAVADSVTVNVRASVESSYEGYVTGTQKLTITAKAYGINTASDSKEYDGTPLTNKNAEVAGLVAKDTA</sequence>
<feature type="signal peptide" evidence="3">
    <location>
        <begin position="1"/>
        <end position="20"/>
    </location>
</feature>
<evidence type="ECO:0000256" key="1">
    <source>
        <dbReference type="ARBA" id="ARBA00004196"/>
    </source>
</evidence>
<proteinExistence type="predicted"/>
<dbReference type="InterPro" id="IPR013378">
    <property type="entry name" value="InlB-like_B-rpt"/>
</dbReference>
<dbReference type="Gene3D" id="2.60.40.4270">
    <property type="entry name" value="Listeria-Bacteroides repeat domain"/>
    <property type="match status" value="2"/>
</dbReference>
<evidence type="ECO:0000313" key="5">
    <source>
        <dbReference type="Proteomes" id="UP000501727"/>
    </source>
</evidence>
<reference evidence="5" key="2">
    <citation type="submission" date="2020-03" db="EMBL/GenBank/DDBJ databases">
        <title>Complete Genome Sequence of Adlercreutzia sp. strain 8CFCBH1 Producing Equol, Isolated from Healthy Japanese Feces.</title>
        <authorList>
            <person name="Ogata Y."/>
            <person name="Sakamoto M."/>
            <person name="Ohkuma M."/>
            <person name="Hattori M."/>
            <person name="Suda W."/>
        </authorList>
    </citation>
    <scope>NUCLEOTIDE SEQUENCE [LARGE SCALE GENOMIC DNA]</scope>
    <source>
        <strain evidence="5">8CFCBH1</strain>
    </source>
</reference>
<dbReference type="KEGG" id="ahat:ADCFC_01060"/>
<name>A0A6F8SIL4_9ACTN</name>
<dbReference type="Proteomes" id="UP000501727">
    <property type="component" value="Chromosome"/>
</dbReference>
<dbReference type="GO" id="GO:0030313">
    <property type="term" value="C:cell envelope"/>
    <property type="evidence" value="ECO:0007669"/>
    <property type="project" value="UniProtKB-SubCell"/>
</dbReference>
<accession>A0A6F8SIL4</accession>
<dbReference type="EMBL" id="AP022829">
    <property type="protein sequence ID" value="BCA87487.1"/>
    <property type="molecule type" value="Genomic_DNA"/>
</dbReference>
<evidence type="ECO:0000256" key="3">
    <source>
        <dbReference type="SAM" id="SignalP"/>
    </source>
</evidence>
<gene>
    <name evidence="4" type="ORF">ADCFC_24370</name>
</gene>
<dbReference type="NCBIfam" id="TIGR02543">
    <property type="entry name" value="List_Bact_rpt"/>
    <property type="match status" value="2"/>
</dbReference>
<protein>
    <submittedName>
        <fullName evidence="4">Uncharacterized protein</fullName>
    </submittedName>
</protein>
<dbReference type="InterPro" id="IPR042229">
    <property type="entry name" value="Listeria/Bacterioides_rpt_sf"/>
</dbReference>
<dbReference type="Pfam" id="PF09479">
    <property type="entry name" value="Flg_new"/>
    <property type="match status" value="3"/>
</dbReference>
<comment type="subcellular location">
    <subcellularLocation>
        <location evidence="1">Cell envelope</location>
    </subcellularLocation>
</comment>
<feature type="chain" id="PRO_5039363675" evidence="3">
    <location>
        <begin position="21"/>
        <end position="1475"/>
    </location>
</feature>
<evidence type="ECO:0000256" key="2">
    <source>
        <dbReference type="SAM" id="MobiDB-lite"/>
    </source>
</evidence>
<keyword evidence="5" id="KW-1185">Reference proteome</keyword>